<sequence>MTDALPSLPESWKETRLDRVATVNARIGWKALTAAEYQSDGYAFLATPNIKRSEIDYTNVNYISEYRYNESPELMLQVGDVLLAKDGNTLGIANIVRHVPRATTVNGSIAVLRPFDMEPGFLRYVIQSSFIQGHIQSVKDGMGVPHLFQRDIKRFPLPSPPRGEQRRIVDFLDAETARIDSLAAARERQVHLVTSRLDALAKRDTGRIFAQQTAECPDDWEILPLRRIIRKVKTGSTPSESNPDPWVKEANRDAIPWYGPSSFAGLMQLGVAVKHLPRSAATERMVPLFPAKSVLIVGIGATAGKVAYLDHDASGNQQVTALVPEREVSGKFLAWQLWAATKELRALAPYTTLPIINNDFLKSFPVAMPPHDSQLAVAHRLDHAAERLSALRVAASQAAKLVQERRQALITAAVTGQFDVSTASGRNVTDGVLT</sequence>
<evidence type="ECO:0000313" key="5">
    <source>
        <dbReference type="EMBL" id="NEB09175.1"/>
    </source>
</evidence>
<keyword evidence="5" id="KW-0255">Endonuclease</keyword>
<dbReference type="InterPro" id="IPR052021">
    <property type="entry name" value="Type-I_RS_S_subunit"/>
</dbReference>
<dbReference type="PANTHER" id="PTHR30408">
    <property type="entry name" value="TYPE-1 RESTRICTION ENZYME ECOKI SPECIFICITY PROTEIN"/>
    <property type="match status" value="1"/>
</dbReference>
<keyword evidence="2" id="KW-0680">Restriction system</keyword>
<dbReference type="RefSeq" id="WP_164244859.1">
    <property type="nucleotide sequence ID" value="NZ_JAAGMA010000251.1"/>
</dbReference>
<keyword evidence="3" id="KW-0238">DNA-binding</keyword>
<dbReference type="Proteomes" id="UP000470446">
    <property type="component" value="Unassembled WGS sequence"/>
</dbReference>
<dbReference type="InterPro" id="IPR044946">
    <property type="entry name" value="Restrct_endonuc_typeI_TRD_sf"/>
</dbReference>
<accession>A0A7K3PJT0</accession>
<dbReference type="InterPro" id="IPR000055">
    <property type="entry name" value="Restrct_endonuc_typeI_TRD"/>
</dbReference>
<proteinExistence type="inferred from homology"/>
<gene>
    <name evidence="5" type="ORF">G3I32_09870</name>
</gene>
<dbReference type="AlphaFoldDB" id="A0A7K3PJT0"/>
<evidence type="ECO:0000256" key="1">
    <source>
        <dbReference type="ARBA" id="ARBA00010923"/>
    </source>
</evidence>
<evidence type="ECO:0000313" key="6">
    <source>
        <dbReference type="Proteomes" id="UP000470446"/>
    </source>
</evidence>
<keyword evidence="5" id="KW-0378">Hydrolase</keyword>
<protein>
    <submittedName>
        <fullName evidence="5">Restriction endonuclease subunit S</fullName>
    </submittedName>
</protein>
<comment type="similarity">
    <text evidence="1">Belongs to the type-I restriction system S methylase family.</text>
</comment>
<reference evidence="5 6" key="1">
    <citation type="submission" date="2020-01" db="EMBL/GenBank/DDBJ databases">
        <title>Insect and environment-associated Actinomycetes.</title>
        <authorList>
            <person name="Currrie C."/>
            <person name="Chevrette M."/>
            <person name="Carlson C."/>
            <person name="Stubbendieck R."/>
            <person name="Wendt-Pienkowski E."/>
        </authorList>
    </citation>
    <scope>NUCLEOTIDE SEQUENCE [LARGE SCALE GENOMIC DNA]</scope>
    <source>
        <strain evidence="5 6">SID14163</strain>
    </source>
</reference>
<organism evidence="5 6">
    <name type="scientific">Streptomyces coelicoflavus</name>
    <dbReference type="NCBI Taxonomy" id="285562"/>
    <lineage>
        <taxon>Bacteria</taxon>
        <taxon>Bacillati</taxon>
        <taxon>Actinomycetota</taxon>
        <taxon>Actinomycetes</taxon>
        <taxon>Kitasatosporales</taxon>
        <taxon>Streptomycetaceae</taxon>
        <taxon>Streptomyces</taxon>
    </lineage>
</organism>
<dbReference type="PANTHER" id="PTHR30408:SF12">
    <property type="entry name" value="TYPE I RESTRICTION ENZYME MJAVIII SPECIFICITY SUBUNIT"/>
    <property type="match status" value="1"/>
</dbReference>
<dbReference type="GO" id="GO:0003677">
    <property type="term" value="F:DNA binding"/>
    <property type="evidence" value="ECO:0007669"/>
    <property type="project" value="UniProtKB-KW"/>
</dbReference>
<name>A0A7K3PJT0_9ACTN</name>
<dbReference type="EMBL" id="JAAGMA010000251">
    <property type="protein sequence ID" value="NEB09175.1"/>
    <property type="molecule type" value="Genomic_DNA"/>
</dbReference>
<comment type="caution">
    <text evidence="5">The sequence shown here is derived from an EMBL/GenBank/DDBJ whole genome shotgun (WGS) entry which is preliminary data.</text>
</comment>
<dbReference type="GO" id="GO:0004519">
    <property type="term" value="F:endonuclease activity"/>
    <property type="evidence" value="ECO:0007669"/>
    <property type="project" value="UniProtKB-KW"/>
</dbReference>
<evidence type="ECO:0000256" key="2">
    <source>
        <dbReference type="ARBA" id="ARBA00022747"/>
    </source>
</evidence>
<feature type="domain" description="Type I restriction modification DNA specificity" evidence="4">
    <location>
        <begin position="9"/>
        <end position="181"/>
    </location>
</feature>
<evidence type="ECO:0000256" key="3">
    <source>
        <dbReference type="ARBA" id="ARBA00023125"/>
    </source>
</evidence>
<dbReference type="Gene3D" id="3.90.220.20">
    <property type="entry name" value="DNA methylase specificity domains"/>
    <property type="match status" value="2"/>
</dbReference>
<dbReference type="Pfam" id="PF01420">
    <property type="entry name" value="Methylase_S"/>
    <property type="match status" value="2"/>
</dbReference>
<feature type="domain" description="Type I restriction modification DNA specificity" evidence="4">
    <location>
        <begin position="217"/>
        <end position="383"/>
    </location>
</feature>
<keyword evidence="5" id="KW-0540">Nuclease</keyword>
<dbReference type="SUPFAM" id="SSF116734">
    <property type="entry name" value="DNA methylase specificity domain"/>
    <property type="match status" value="2"/>
</dbReference>
<evidence type="ECO:0000259" key="4">
    <source>
        <dbReference type="Pfam" id="PF01420"/>
    </source>
</evidence>
<dbReference type="CDD" id="cd17290">
    <property type="entry name" value="RMtype1_S_AleSS8ORF2795P_TRD1-CR1_like"/>
    <property type="match status" value="1"/>
</dbReference>
<dbReference type="GO" id="GO:0009307">
    <property type="term" value="P:DNA restriction-modification system"/>
    <property type="evidence" value="ECO:0007669"/>
    <property type="project" value="UniProtKB-KW"/>
</dbReference>